<dbReference type="InterPro" id="IPR007144">
    <property type="entry name" value="SSU_processome_Utp11"/>
</dbReference>
<comment type="subcellular location">
    <subcellularLocation>
        <location evidence="2">Nucleus</location>
        <location evidence="2">Nucleolus</location>
    </subcellularLocation>
</comment>
<evidence type="ECO:0000313" key="7">
    <source>
        <dbReference type="EMBL" id="RUP50068.1"/>
    </source>
</evidence>
<dbReference type="Proteomes" id="UP000268093">
    <property type="component" value="Unassembled WGS sequence"/>
</dbReference>
<sequence>MSSIRNAVHRRNHKERSQLAHRQRYGLLEKHKDYVLRAKDYHFKQDRLKALRERAQFKNPDEFYFKMISTKTKDGLHIAERNNQLSGDMVQLLKSQDLNYIKTQRDVSKKKIDKLQDSLQFLEADDGEDDEDAEMDEQESSSATSAKKSTHIVFVDNEEQAKNFDPVKHLDTLPELVNRKFNRPRIETLKQHAVAAPLETELKRIQKSREMKYRELSSRIEREDKLQRLERELVVQKALMVRLMMLFSSLCYCRSLCLTTPRGWLFHWQGKGRRKKVGTDENGLAIYKWKADRKK</sequence>
<keyword evidence="8" id="KW-1185">Reference proteome</keyword>
<dbReference type="AlphaFoldDB" id="A0A433DGU8"/>
<name>A0A433DGU8_9FUNG</name>
<evidence type="ECO:0000313" key="8">
    <source>
        <dbReference type="Proteomes" id="UP000268093"/>
    </source>
</evidence>
<evidence type="ECO:0000256" key="6">
    <source>
        <dbReference type="SAM" id="MobiDB-lite"/>
    </source>
</evidence>
<dbReference type="Pfam" id="PF03998">
    <property type="entry name" value="Utp11"/>
    <property type="match status" value="1"/>
</dbReference>
<gene>
    <name evidence="7" type="ORF">BC936DRAFT_140483</name>
</gene>
<comment type="function">
    <text evidence="1">Involved in nucleolar processing of pre-18S ribosomal RNA.</text>
</comment>
<dbReference type="PANTHER" id="PTHR12838">
    <property type="entry name" value="U3 SMALL NUCLEOLAR RNA-ASSOCIATED PROTEIN 11"/>
    <property type="match status" value="1"/>
</dbReference>
<evidence type="ECO:0000256" key="5">
    <source>
        <dbReference type="ARBA" id="ARBA00023242"/>
    </source>
</evidence>
<organism evidence="7 8">
    <name type="scientific">Jimgerdemannia flammicorona</name>
    <dbReference type="NCBI Taxonomy" id="994334"/>
    <lineage>
        <taxon>Eukaryota</taxon>
        <taxon>Fungi</taxon>
        <taxon>Fungi incertae sedis</taxon>
        <taxon>Mucoromycota</taxon>
        <taxon>Mucoromycotina</taxon>
        <taxon>Endogonomycetes</taxon>
        <taxon>Endogonales</taxon>
        <taxon>Endogonaceae</taxon>
        <taxon>Jimgerdemannia</taxon>
    </lineage>
</organism>
<keyword evidence="5" id="KW-0539">Nucleus</keyword>
<dbReference type="EMBL" id="RBNI01001712">
    <property type="protein sequence ID" value="RUP50068.1"/>
    <property type="molecule type" value="Genomic_DNA"/>
</dbReference>
<comment type="similarity">
    <text evidence="3">Belongs to the UTP11 family.</text>
</comment>
<dbReference type="PANTHER" id="PTHR12838:SF0">
    <property type="entry name" value="U3 SMALL NUCLEOLAR RNA-ASSOCIATED PROTEIN 11-RELATED"/>
    <property type="match status" value="1"/>
</dbReference>
<dbReference type="GO" id="GO:0032040">
    <property type="term" value="C:small-subunit processome"/>
    <property type="evidence" value="ECO:0007669"/>
    <property type="project" value="InterPro"/>
</dbReference>
<dbReference type="OrthoDB" id="29058at2759"/>
<comment type="caution">
    <text evidence="7">The sequence shown here is derived from an EMBL/GenBank/DDBJ whole genome shotgun (WGS) entry which is preliminary data.</text>
</comment>
<keyword evidence="4" id="KW-0698">rRNA processing</keyword>
<evidence type="ECO:0000256" key="2">
    <source>
        <dbReference type="ARBA" id="ARBA00004604"/>
    </source>
</evidence>
<reference evidence="7 8" key="1">
    <citation type="journal article" date="2018" name="New Phytol.">
        <title>Phylogenomics of Endogonaceae and evolution of mycorrhizas within Mucoromycota.</title>
        <authorList>
            <person name="Chang Y."/>
            <person name="Desiro A."/>
            <person name="Na H."/>
            <person name="Sandor L."/>
            <person name="Lipzen A."/>
            <person name="Clum A."/>
            <person name="Barry K."/>
            <person name="Grigoriev I.V."/>
            <person name="Martin F.M."/>
            <person name="Stajich J.E."/>
            <person name="Smith M.E."/>
            <person name="Bonito G."/>
            <person name="Spatafora J.W."/>
        </authorList>
    </citation>
    <scope>NUCLEOTIDE SEQUENCE [LARGE SCALE GENOMIC DNA]</scope>
    <source>
        <strain evidence="7 8">GMNB39</strain>
    </source>
</reference>
<proteinExistence type="inferred from homology"/>
<evidence type="ECO:0000256" key="4">
    <source>
        <dbReference type="ARBA" id="ARBA00022552"/>
    </source>
</evidence>
<dbReference type="GO" id="GO:0006364">
    <property type="term" value="P:rRNA processing"/>
    <property type="evidence" value="ECO:0007669"/>
    <property type="project" value="UniProtKB-KW"/>
</dbReference>
<accession>A0A433DGU8</accession>
<feature type="region of interest" description="Disordered" evidence="6">
    <location>
        <begin position="123"/>
        <end position="149"/>
    </location>
</feature>
<protein>
    <submittedName>
        <fullName evidence="7">Utp11 protein-domain-containing protein</fullName>
    </submittedName>
</protein>
<dbReference type="PIRSF" id="PIRSF015952">
    <property type="entry name" value="U3snoRNP11"/>
    <property type="match status" value="1"/>
</dbReference>
<evidence type="ECO:0000256" key="1">
    <source>
        <dbReference type="ARBA" id="ARBA00004099"/>
    </source>
</evidence>
<evidence type="ECO:0000256" key="3">
    <source>
        <dbReference type="ARBA" id="ARBA00008105"/>
    </source>
</evidence>
<feature type="compositionally biased region" description="Acidic residues" evidence="6">
    <location>
        <begin position="123"/>
        <end position="139"/>
    </location>
</feature>